<dbReference type="EMBL" id="JBHMFI010000001">
    <property type="protein sequence ID" value="MFB9071998.1"/>
    <property type="molecule type" value="Genomic_DNA"/>
</dbReference>
<sequence length="44" mass="5025">MPSCRRRWTTWRLCCRTPATRSESGRVRDGPGCMRGIRGAKEGE</sequence>
<name>A0ABV5G0H0_9MICC</name>
<accession>A0ABV5G0H0</accession>
<proteinExistence type="predicted"/>
<comment type="caution">
    <text evidence="1">The sequence shown here is derived from an EMBL/GenBank/DDBJ whole genome shotgun (WGS) entry which is preliminary data.</text>
</comment>
<evidence type="ECO:0000313" key="1">
    <source>
        <dbReference type="EMBL" id="MFB9071998.1"/>
    </source>
</evidence>
<protein>
    <submittedName>
        <fullName evidence="1">Uncharacterized protein</fullName>
    </submittedName>
</protein>
<reference evidence="1 2" key="1">
    <citation type="submission" date="2024-09" db="EMBL/GenBank/DDBJ databases">
        <authorList>
            <person name="Sun Q."/>
            <person name="Mori K."/>
        </authorList>
    </citation>
    <scope>NUCLEOTIDE SEQUENCE [LARGE SCALE GENOMIC DNA]</scope>
    <source>
        <strain evidence="1 2">CCM 7609</strain>
    </source>
</reference>
<keyword evidence="2" id="KW-1185">Reference proteome</keyword>
<gene>
    <name evidence="1" type="ORF">ACFFX0_12585</name>
</gene>
<evidence type="ECO:0000313" key="2">
    <source>
        <dbReference type="Proteomes" id="UP001589575"/>
    </source>
</evidence>
<dbReference type="Proteomes" id="UP001589575">
    <property type="component" value="Unassembled WGS sequence"/>
</dbReference>
<organism evidence="1 2">
    <name type="scientific">Citricoccus parietis</name>
    <dbReference type="NCBI Taxonomy" id="592307"/>
    <lineage>
        <taxon>Bacteria</taxon>
        <taxon>Bacillati</taxon>
        <taxon>Actinomycetota</taxon>
        <taxon>Actinomycetes</taxon>
        <taxon>Micrococcales</taxon>
        <taxon>Micrococcaceae</taxon>
        <taxon>Citricoccus</taxon>
    </lineage>
</organism>